<evidence type="ECO:0000313" key="3">
    <source>
        <dbReference type="Proteomes" id="UP001152622"/>
    </source>
</evidence>
<evidence type="ECO:0000313" key="2">
    <source>
        <dbReference type="EMBL" id="KAJ8376513.1"/>
    </source>
</evidence>
<organism evidence="2 3">
    <name type="scientific">Synaphobranchus kaupii</name>
    <name type="common">Kaup's arrowtooth eel</name>
    <dbReference type="NCBI Taxonomy" id="118154"/>
    <lineage>
        <taxon>Eukaryota</taxon>
        <taxon>Metazoa</taxon>
        <taxon>Chordata</taxon>
        <taxon>Craniata</taxon>
        <taxon>Vertebrata</taxon>
        <taxon>Euteleostomi</taxon>
        <taxon>Actinopterygii</taxon>
        <taxon>Neopterygii</taxon>
        <taxon>Teleostei</taxon>
        <taxon>Anguilliformes</taxon>
        <taxon>Synaphobranchidae</taxon>
        <taxon>Synaphobranchus</taxon>
    </lineage>
</organism>
<feature type="region of interest" description="Disordered" evidence="1">
    <location>
        <begin position="45"/>
        <end position="66"/>
    </location>
</feature>
<feature type="region of interest" description="Disordered" evidence="1">
    <location>
        <begin position="1"/>
        <end position="27"/>
    </location>
</feature>
<keyword evidence="3" id="KW-1185">Reference proteome</keyword>
<protein>
    <submittedName>
        <fullName evidence="2">Uncharacterized protein</fullName>
    </submittedName>
</protein>
<dbReference type="EMBL" id="JAINUF010000002">
    <property type="protein sequence ID" value="KAJ8376513.1"/>
    <property type="molecule type" value="Genomic_DNA"/>
</dbReference>
<evidence type="ECO:0000256" key="1">
    <source>
        <dbReference type="SAM" id="MobiDB-lite"/>
    </source>
</evidence>
<dbReference type="AlphaFoldDB" id="A0A9Q1G7M0"/>
<feature type="compositionally biased region" description="Polar residues" evidence="1">
    <location>
        <begin position="1"/>
        <end position="13"/>
    </location>
</feature>
<comment type="caution">
    <text evidence="2">The sequence shown here is derived from an EMBL/GenBank/DDBJ whole genome shotgun (WGS) entry which is preliminary data.</text>
</comment>
<dbReference type="Proteomes" id="UP001152622">
    <property type="component" value="Chromosome 2"/>
</dbReference>
<reference evidence="2" key="1">
    <citation type="journal article" date="2023" name="Science">
        <title>Genome structures resolve the early diversification of teleost fishes.</title>
        <authorList>
            <person name="Parey E."/>
            <person name="Louis A."/>
            <person name="Montfort J."/>
            <person name="Bouchez O."/>
            <person name="Roques C."/>
            <person name="Iampietro C."/>
            <person name="Lluch J."/>
            <person name="Castinel A."/>
            <person name="Donnadieu C."/>
            <person name="Desvignes T."/>
            <person name="Floi Bucao C."/>
            <person name="Jouanno E."/>
            <person name="Wen M."/>
            <person name="Mejri S."/>
            <person name="Dirks R."/>
            <person name="Jansen H."/>
            <person name="Henkel C."/>
            <person name="Chen W.J."/>
            <person name="Zahm M."/>
            <person name="Cabau C."/>
            <person name="Klopp C."/>
            <person name="Thompson A.W."/>
            <person name="Robinson-Rechavi M."/>
            <person name="Braasch I."/>
            <person name="Lecointre G."/>
            <person name="Bobe J."/>
            <person name="Postlethwait J.H."/>
            <person name="Berthelot C."/>
            <person name="Roest Crollius H."/>
            <person name="Guiguen Y."/>
        </authorList>
    </citation>
    <scope>NUCLEOTIDE SEQUENCE</scope>
    <source>
        <strain evidence="2">WJC10195</strain>
    </source>
</reference>
<accession>A0A9Q1G7M0</accession>
<name>A0A9Q1G7M0_SYNKA</name>
<proteinExistence type="predicted"/>
<gene>
    <name evidence="2" type="ORF">SKAU_G00070930</name>
</gene>
<sequence>MTQEIVLHKQTSAGDHRGSVKTAKSNSIKYSQNLTDVTSEQIMSLNQKQQPKEKKNNMTAESKIFC</sequence>